<reference evidence="1" key="1">
    <citation type="submission" date="2014-09" db="EMBL/GenBank/DDBJ databases">
        <authorList>
            <person name="Magalhaes I.L.F."/>
            <person name="Oliveira U."/>
            <person name="Santos F.R."/>
            <person name="Vidigal T.H.D.A."/>
            <person name="Brescovit A.D."/>
            <person name="Santos A.J."/>
        </authorList>
    </citation>
    <scope>NUCLEOTIDE SEQUENCE</scope>
    <source>
        <tissue evidence="1">Shoot tissue taken approximately 20 cm above the soil surface</tissue>
    </source>
</reference>
<protein>
    <submittedName>
        <fullName evidence="1">Uncharacterized protein</fullName>
    </submittedName>
</protein>
<proteinExistence type="predicted"/>
<accession>A0A0A9EQT7</accession>
<dbReference type="AlphaFoldDB" id="A0A0A9EQT7"/>
<reference evidence="1" key="2">
    <citation type="journal article" date="2015" name="Data Brief">
        <title>Shoot transcriptome of the giant reed, Arundo donax.</title>
        <authorList>
            <person name="Barrero R.A."/>
            <person name="Guerrero F.D."/>
            <person name="Moolhuijzen P."/>
            <person name="Goolsby J.A."/>
            <person name="Tidwell J."/>
            <person name="Bellgard S.E."/>
            <person name="Bellgard M.I."/>
        </authorList>
    </citation>
    <scope>NUCLEOTIDE SEQUENCE</scope>
    <source>
        <tissue evidence="1">Shoot tissue taken approximately 20 cm above the soil surface</tissue>
    </source>
</reference>
<sequence length="74" mass="8146">MECSSIKFPVFQITNCKSSTGIHKKRCTLENVSQIRNFALCAAGISPAGSTDHRQHRKLLTSPMVSSVQVQVLK</sequence>
<dbReference type="EMBL" id="GBRH01196522">
    <property type="protein sequence ID" value="JAE01374.1"/>
    <property type="molecule type" value="Transcribed_RNA"/>
</dbReference>
<organism evidence="1">
    <name type="scientific">Arundo donax</name>
    <name type="common">Giant reed</name>
    <name type="synonym">Donax arundinaceus</name>
    <dbReference type="NCBI Taxonomy" id="35708"/>
    <lineage>
        <taxon>Eukaryota</taxon>
        <taxon>Viridiplantae</taxon>
        <taxon>Streptophyta</taxon>
        <taxon>Embryophyta</taxon>
        <taxon>Tracheophyta</taxon>
        <taxon>Spermatophyta</taxon>
        <taxon>Magnoliopsida</taxon>
        <taxon>Liliopsida</taxon>
        <taxon>Poales</taxon>
        <taxon>Poaceae</taxon>
        <taxon>PACMAD clade</taxon>
        <taxon>Arundinoideae</taxon>
        <taxon>Arundineae</taxon>
        <taxon>Arundo</taxon>
    </lineage>
</organism>
<evidence type="ECO:0000313" key="1">
    <source>
        <dbReference type="EMBL" id="JAE01374.1"/>
    </source>
</evidence>
<name>A0A0A9EQT7_ARUDO</name>